<reference evidence="6" key="1">
    <citation type="submission" date="2016-11" db="EMBL/GenBank/DDBJ databases">
        <authorList>
            <person name="Varghese N."/>
            <person name="Submissions S."/>
        </authorList>
    </citation>
    <scope>NUCLEOTIDE SEQUENCE [LARGE SCALE GENOMIC DNA]</scope>
    <source>
        <strain evidence="6">DSM 18802</strain>
    </source>
</reference>
<keyword evidence="2" id="KW-0238">DNA-binding</keyword>
<evidence type="ECO:0000256" key="2">
    <source>
        <dbReference type="ARBA" id="ARBA00023125"/>
    </source>
</evidence>
<sequence length="124" mass="14211">MNILISNTSEEPIYKQIARQIKDMIIRGVLKEGELLFSIRNMAKELGISVITVKKAYEELEREGYIVTTQGKGTFVAVRNRELLREMRLKVVEEKLEEAVFAGKSLGLSLEEMMKMLEILYGEV</sequence>
<dbReference type="STRING" id="447595.SAMN05660826_01893"/>
<name>A0A1M7LF44_9FIRM</name>
<evidence type="ECO:0000256" key="1">
    <source>
        <dbReference type="ARBA" id="ARBA00023015"/>
    </source>
</evidence>
<evidence type="ECO:0000259" key="4">
    <source>
        <dbReference type="PROSITE" id="PS50949"/>
    </source>
</evidence>
<dbReference type="InterPro" id="IPR036388">
    <property type="entry name" value="WH-like_DNA-bd_sf"/>
</dbReference>
<accession>A0A1M7LF44</accession>
<dbReference type="InterPro" id="IPR000524">
    <property type="entry name" value="Tscrpt_reg_HTH_GntR"/>
</dbReference>
<dbReference type="Gene3D" id="1.10.10.10">
    <property type="entry name" value="Winged helix-like DNA-binding domain superfamily/Winged helix DNA-binding domain"/>
    <property type="match status" value="1"/>
</dbReference>
<keyword evidence="6" id="KW-1185">Reference proteome</keyword>
<dbReference type="GO" id="GO:0003700">
    <property type="term" value="F:DNA-binding transcription factor activity"/>
    <property type="evidence" value="ECO:0007669"/>
    <property type="project" value="InterPro"/>
</dbReference>
<evidence type="ECO:0000256" key="3">
    <source>
        <dbReference type="ARBA" id="ARBA00023163"/>
    </source>
</evidence>
<dbReference type="PANTHER" id="PTHR38445">
    <property type="entry name" value="HTH-TYPE TRANSCRIPTIONAL REPRESSOR YTRA"/>
    <property type="match status" value="1"/>
</dbReference>
<dbReference type="CDD" id="cd07377">
    <property type="entry name" value="WHTH_GntR"/>
    <property type="match status" value="1"/>
</dbReference>
<feature type="domain" description="HTH gntR-type" evidence="4">
    <location>
        <begin position="11"/>
        <end position="79"/>
    </location>
</feature>
<gene>
    <name evidence="5" type="ORF">SAMN05660826_01893</name>
</gene>
<evidence type="ECO:0000313" key="6">
    <source>
        <dbReference type="Proteomes" id="UP000184375"/>
    </source>
</evidence>
<organism evidence="5 6">
    <name type="scientific">Caldanaerovirga acetigignens</name>
    <dbReference type="NCBI Taxonomy" id="447595"/>
    <lineage>
        <taxon>Bacteria</taxon>
        <taxon>Bacillati</taxon>
        <taxon>Bacillota</taxon>
        <taxon>Clostridia</taxon>
        <taxon>Thermosediminibacterales</taxon>
        <taxon>Thermosediminibacteraceae</taxon>
        <taxon>Caldanaerovirga</taxon>
    </lineage>
</organism>
<dbReference type="GO" id="GO:0003677">
    <property type="term" value="F:DNA binding"/>
    <property type="evidence" value="ECO:0007669"/>
    <property type="project" value="UniProtKB-KW"/>
</dbReference>
<dbReference type="SUPFAM" id="SSF46785">
    <property type="entry name" value="Winged helix' DNA-binding domain"/>
    <property type="match status" value="1"/>
</dbReference>
<dbReference type="PROSITE" id="PS50949">
    <property type="entry name" value="HTH_GNTR"/>
    <property type="match status" value="1"/>
</dbReference>
<keyword evidence="3" id="KW-0804">Transcription</keyword>
<keyword evidence="1" id="KW-0805">Transcription regulation</keyword>
<dbReference type="OrthoDB" id="9801546at2"/>
<dbReference type="EMBL" id="FRCR01000012">
    <property type="protein sequence ID" value="SHM76755.1"/>
    <property type="molecule type" value="Genomic_DNA"/>
</dbReference>
<proteinExistence type="predicted"/>
<dbReference type="PANTHER" id="PTHR38445:SF7">
    <property type="entry name" value="GNTR-FAMILY TRANSCRIPTIONAL REGULATOR"/>
    <property type="match status" value="1"/>
</dbReference>
<evidence type="ECO:0000313" key="5">
    <source>
        <dbReference type="EMBL" id="SHM76755.1"/>
    </source>
</evidence>
<dbReference type="Proteomes" id="UP000184375">
    <property type="component" value="Unassembled WGS sequence"/>
</dbReference>
<protein>
    <submittedName>
        <fullName evidence="5">Transcriptional regulator, GntR family</fullName>
    </submittedName>
</protein>
<dbReference type="AlphaFoldDB" id="A0A1M7LF44"/>
<dbReference type="RefSeq" id="WP_073257855.1">
    <property type="nucleotide sequence ID" value="NZ_FRCR01000012.1"/>
</dbReference>
<dbReference type="SMART" id="SM00345">
    <property type="entry name" value="HTH_GNTR"/>
    <property type="match status" value="1"/>
</dbReference>
<dbReference type="InterPro" id="IPR036390">
    <property type="entry name" value="WH_DNA-bd_sf"/>
</dbReference>
<dbReference type="Pfam" id="PF00392">
    <property type="entry name" value="GntR"/>
    <property type="match status" value="1"/>
</dbReference>